<evidence type="ECO:0000313" key="1">
    <source>
        <dbReference type="EMBL" id="CAE7944441.1"/>
    </source>
</evidence>
<protein>
    <submittedName>
        <fullName evidence="1">PAPP5 protein</fullName>
    </submittedName>
</protein>
<proteinExistence type="predicted"/>
<evidence type="ECO:0000313" key="2">
    <source>
        <dbReference type="Proteomes" id="UP000601435"/>
    </source>
</evidence>
<dbReference type="EMBL" id="CAJNJA010101774">
    <property type="protein sequence ID" value="CAE7944441.1"/>
    <property type="molecule type" value="Genomic_DNA"/>
</dbReference>
<reference evidence="1" key="1">
    <citation type="submission" date="2021-02" db="EMBL/GenBank/DDBJ databases">
        <authorList>
            <person name="Dougan E. K."/>
            <person name="Rhodes N."/>
            <person name="Thang M."/>
            <person name="Chan C."/>
        </authorList>
    </citation>
    <scope>NUCLEOTIDE SEQUENCE</scope>
</reference>
<dbReference type="AlphaFoldDB" id="A0A813CHY7"/>
<feature type="non-terminal residue" evidence="1">
    <location>
        <position position="92"/>
    </location>
</feature>
<dbReference type="Proteomes" id="UP000601435">
    <property type="component" value="Unassembled WGS sequence"/>
</dbReference>
<organism evidence="1 2">
    <name type="scientific">Symbiodinium necroappetens</name>
    <dbReference type="NCBI Taxonomy" id="1628268"/>
    <lineage>
        <taxon>Eukaryota</taxon>
        <taxon>Sar</taxon>
        <taxon>Alveolata</taxon>
        <taxon>Dinophyceae</taxon>
        <taxon>Suessiales</taxon>
        <taxon>Symbiodiniaceae</taxon>
        <taxon>Symbiodinium</taxon>
    </lineage>
</organism>
<sequence length="92" mass="10053">GISIESFLSLFEMTFHPHATGQVRVPGWVTASLRVLGGLIWQGTSGEEPAGSCGVSHFGLRTAGPGFDGLRSFWRSGPRCKILRYLLKIYKT</sequence>
<keyword evidence="2" id="KW-1185">Reference proteome</keyword>
<accession>A0A813CHY7</accession>
<name>A0A813CHY7_9DINO</name>
<dbReference type="OrthoDB" id="445564at2759"/>
<gene>
    <name evidence="1" type="primary">PAPP5</name>
    <name evidence="1" type="ORF">SNEC2469_LOCUS35340</name>
</gene>
<comment type="caution">
    <text evidence="1">The sequence shown here is derived from an EMBL/GenBank/DDBJ whole genome shotgun (WGS) entry which is preliminary data.</text>
</comment>